<dbReference type="WBParaSite" id="MBELARI_LOCUS14967">
    <property type="protein sequence ID" value="MBELARI_LOCUS14967"/>
    <property type="gene ID" value="MBELARI_LOCUS14967"/>
</dbReference>
<keyword evidence="2" id="KW-1185">Reference proteome</keyword>
<accession>A0AAF3ELQ9</accession>
<organism evidence="2 3">
    <name type="scientific">Mesorhabditis belari</name>
    <dbReference type="NCBI Taxonomy" id="2138241"/>
    <lineage>
        <taxon>Eukaryota</taxon>
        <taxon>Metazoa</taxon>
        <taxon>Ecdysozoa</taxon>
        <taxon>Nematoda</taxon>
        <taxon>Chromadorea</taxon>
        <taxon>Rhabditida</taxon>
        <taxon>Rhabditina</taxon>
        <taxon>Rhabditomorpha</taxon>
        <taxon>Rhabditoidea</taxon>
        <taxon>Rhabditidae</taxon>
        <taxon>Mesorhabditinae</taxon>
        <taxon>Mesorhabditis</taxon>
    </lineage>
</organism>
<protein>
    <recommendedName>
        <fullName evidence="1">Stonustoxin-like helical domain-containing protein</fullName>
    </recommendedName>
</protein>
<name>A0AAF3ELQ9_9BILA</name>
<feature type="domain" description="Stonustoxin-like helical" evidence="1">
    <location>
        <begin position="262"/>
        <end position="355"/>
    </location>
</feature>
<dbReference type="InterPro" id="IPR052090">
    <property type="entry name" value="Cytolytic_pore-forming_toxin"/>
</dbReference>
<dbReference type="Proteomes" id="UP000887575">
    <property type="component" value="Unassembled WGS sequence"/>
</dbReference>
<evidence type="ECO:0000313" key="2">
    <source>
        <dbReference type="Proteomes" id="UP000887575"/>
    </source>
</evidence>
<dbReference type="Pfam" id="PF21109">
    <property type="entry name" value="Stonustoxin_helical"/>
    <property type="match status" value="1"/>
</dbReference>
<evidence type="ECO:0000313" key="3">
    <source>
        <dbReference type="WBParaSite" id="MBELARI_LOCUS14967"/>
    </source>
</evidence>
<sequence>MASNATIEMPCLGRPFHPGMLYDCRSDHLLPAITLWNPDNHNDMIVEDTIKEKSSQLGVDASLKLSLLGGMFHVEGSAHYFNDRKRSNKQCRVSLKYTSTSRYDQLSMGHFGPGDVQHPEVFDRGDATHVVTAVLYGADAVFVFDQEVNSSEDILEVGGGLKLAANIIIRSIEGEAKVKFSKGEKETYSKIHCHFHGDFSLEQNPRNLLEAINVYHQLPSIIQKNGPVPKKVWLYPLAKLDNRAAKLVRDISHSHVAEVEMVVEALYEAERGVNDLHDVCHSMFGGLKRQAIEFKQLLTEFNLDLKKKLLPILPKIRGGGASEQKLVDLLEQVQKSPFAPIHLQRWIEKKENEVNMLNYVIEQLKAKLIKADHNNIAITQNQAETQKIFQNFDNDLVLGLVFNVGGKPDSVMSEMKKYLCSQTSGPFADDIANLFQETCSFTNTSTWATNRCSSSCMPRIQATEISMYTHSFTNYPKEASANSIYLPPPENQKLQCSQAPMIPTNFHSPENLILINETLSIRSTDTKM</sequence>
<proteinExistence type="predicted"/>
<dbReference type="PANTHER" id="PTHR31594">
    <property type="entry name" value="AIG1-TYPE G DOMAIN-CONTAINING PROTEIN"/>
    <property type="match status" value="1"/>
</dbReference>
<dbReference type="AlphaFoldDB" id="A0AAF3ELQ9"/>
<dbReference type="PANTHER" id="PTHR31594:SF15">
    <property type="entry name" value="VERRUCOTOXIN SUBUNIT BETA ISOFORM X1-RELATED"/>
    <property type="match status" value="1"/>
</dbReference>
<reference evidence="3" key="1">
    <citation type="submission" date="2024-02" db="UniProtKB">
        <authorList>
            <consortium name="WormBaseParasite"/>
        </authorList>
    </citation>
    <scope>IDENTIFICATION</scope>
</reference>
<evidence type="ECO:0000259" key="1">
    <source>
        <dbReference type="Pfam" id="PF21109"/>
    </source>
</evidence>
<dbReference type="InterPro" id="IPR048997">
    <property type="entry name" value="Stonustoxin-like_helical"/>
</dbReference>